<sequence length="650" mass="71087">MADTTADSPAERQEENAPRSTSIHNGANLLMELFSTELAGAMATIHKAYKEQMETAKAAEDLRVAELQQAMAKTEARAQQLSKENEELLHTHQQILQEFSDFRCAADISRKTSVEVSEQQIASLVVERDDARSDAAAMQVEVQQLRSEMAAQKLERETLTERIRKLEGEGASTRQDYAKVDVERKYARDDAAEARGALAGLKNALGTIGLEYVQDSEDTKFYYSKEIGPHVTDLVNEGQKAQAISQALASIQDMPGSTKKPLSPDALSPFNLATFITIMKDILFDVAVAGSGWEALCRSKEKEGNALREQRDTLSTQLSRMKEAKDAAVKEWTEIKSTLAPTGLAYTDTNTIVFTKGLVSSLKELAPMKEKLTQVVNTLSSKDPDSGLEALMQIPEPKLSTPQNLIASMRKWFPIAQAIGDSALALYLSKEEEITELSVGRILQQDTIQLLSEQIKETETQLKKLDAQSECSPSVSTSQATLKRRESSRLSALPPSQVASSSSQPFPGSPKTTKYAAPDSPIPASRLRQRTNSKNPRQTKPTSITVPTTSATPRKRSPSVIIIGDSDDEIDSKQTASDSKDSIRSTKRPRRSLKSFVVSEDEKGDAGRVPKVKAKPKPPTKSVQIKKGIVCSYASSVPMLTAIRGSGKKT</sequence>
<protein>
    <submittedName>
        <fullName evidence="3">Uncharacterized protein</fullName>
    </submittedName>
</protein>
<feature type="compositionally biased region" description="Low complexity" evidence="2">
    <location>
        <begin position="490"/>
        <end position="504"/>
    </location>
</feature>
<reference evidence="4" key="1">
    <citation type="journal article" date="2017" name="Nat. Ecol. Evol.">
        <title>Genome expansion and lineage-specific genetic innovations in the forest pathogenic fungi Armillaria.</title>
        <authorList>
            <person name="Sipos G."/>
            <person name="Prasanna A.N."/>
            <person name="Walter M.C."/>
            <person name="O'Connor E."/>
            <person name="Balint B."/>
            <person name="Krizsan K."/>
            <person name="Kiss B."/>
            <person name="Hess J."/>
            <person name="Varga T."/>
            <person name="Slot J."/>
            <person name="Riley R."/>
            <person name="Boka B."/>
            <person name="Rigling D."/>
            <person name="Barry K."/>
            <person name="Lee J."/>
            <person name="Mihaltcheva S."/>
            <person name="LaButti K."/>
            <person name="Lipzen A."/>
            <person name="Waldron R."/>
            <person name="Moloney N.M."/>
            <person name="Sperisen C."/>
            <person name="Kredics L."/>
            <person name="Vagvoelgyi C."/>
            <person name="Patrignani A."/>
            <person name="Fitzpatrick D."/>
            <person name="Nagy I."/>
            <person name="Doyle S."/>
            <person name="Anderson J.B."/>
            <person name="Grigoriev I.V."/>
            <person name="Gueldener U."/>
            <person name="Muensterkoetter M."/>
            <person name="Nagy L.G."/>
        </authorList>
    </citation>
    <scope>NUCLEOTIDE SEQUENCE [LARGE SCALE GENOMIC DNA]</scope>
    <source>
        <strain evidence="4">C18/9</strain>
    </source>
</reference>
<feature type="coiled-coil region" evidence="1">
    <location>
        <begin position="50"/>
        <end position="98"/>
    </location>
</feature>
<dbReference type="OrthoDB" id="2967841at2759"/>
<dbReference type="AlphaFoldDB" id="A0A284QQ43"/>
<gene>
    <name evidence="3" type="ORF">ARMOST_01846</name>
</gene>
<organism evidence="3 4">
    <name type="scientific">Armillaria ostoyae</name>
    <name type="common">Armillaria root rot fungus</name>
    <dbReference type="NCBI Taxonomy" id="47428"/>
    <lineage>
        <taxon>Eukaryota</taxon>
        <taxon>Fungi</taxon>
        <taxon>Dikarya</taxon>
        <taxon>Basidiomycota</taxon>
        <taxon>Agaricomycotina</taxon>
        <taxon>Agaricomycetes</taxon>
        <taxon>Agaricomycetidae</taxon>
        <taxon>Agaricales</taxon>
        <taxon>Marasmiineae</taxon>
        <taxon>Physalacriaceae</taxon>
        <taxon>Armillaria</taxon>
    </lineage>
</organism>
<dbReference type="OMA" id="HKAYKEQ"/>
<feature type="region of interest" description="Disordered" evidence="2">
    <location>
        <begin position="1"/>
        <end position="24"/>
    </location>
</feature>
<keyword evidence="1" id="KW-0175">Coiled coil</keyword>
<evidence type="ECO:0000256" key="2">
    <source>
        <dbReference type="SAM" id="MobiDB-lite"/>
    </source>
</evidence>
<feature type="coiled-coil region" evidence="1">
    <location>
        <begin position="128"/>
        <end position="169"/>
    </location>
</feature>
<proteinExistence type="predicted"/>
<feature type="region of interest" description="Disordered" evidence="2">
    <location>
        <begin position="465"/>
        <end position="623"/>
    </location>
</feature>
<feature type="compositionally biased region" description="Polar residues" evidence="2">
    <location>
        <begin position="530"/>
        <end position="552"/>
    </location>
</feature>
<dbReference type="EMBL" id="FUEG01000001">
    <property type="protein sequence ID" value="SJK98578.1"/>
    <property type="molecule type" value="Genomic_DNA"/>
</dbReference>
<evidence type="ECO:0000256" key="1">
    <source>
        <dbReference type="SAM" id="Coils"/>
    </source>
</evidence>
<accession>A0A284QQ43</accession>
<evidence type="ECO:0000313" key="3">
    <source>
        <dbReference type="EMBL" id="SJK98578.1"/>
    </source>
</evidence>
<evidence type="ECO:0000313" key="4">
    <source>
        <dbReference type="Proteomes" id="UP000219338"/>
    </source>
</evidence>
<name>A0A284QQ43_ARMOS</name>
<keyword evidence="4" id="KW-1185">Reference proteome</keyword>
<feature type="compositionally biased region" description="Polar residues" evidence="2">
    <location>
        <begin position="469"/>
        <end position="481"/>
    </location>
</feature>
<dbReference type="Proteomes" id="UP000219338">
    <property type="component" value="Unassembled WGS sequence"/>
</dbReference>